<feature type="transmembrane region" description="Helical" evidence="10">
    <location>
        <begin position="161"/>
        <end position="179"/>
    </location>
</feature>
<evidence type="ECO:0000313" key="13">
    <source>
        <dbReference type="EMBL" id="SDL36648.1"/>
    </source>
</evidence>
<evidence type="ECO:0000259" key="12">
    <source>
        <dbReference type="PROSITE" id="PS50929"/>
    </source>
</evidence>
<name>A0A1G9JGQ4_9FIRM</name>
<feature type="domain" description="ABC transporter" evidence="11">
    <location>
        <begin position="337"/>
        <end position="564"/>
    </location>
</feature>
<keyword evidence="6" id="KW-0378">Hydrolase</keyword>
<keyword evidence="6" id="KW-0645">Protease</keyword>
<reference evidence="13 14" key="1">
    <citation type="submission" date="2016-10" db="EMBL/GenBank/DDBJ databases">
        <authorList>
            <person name="de Groot N.N."/>
        </authorList>
    </citation>
    <scope>NUCLEOTIDE SEQUENCE [LARGE SCALE GENOMIC DNA]</scope>
    <source>
        <strain evidence="13 14">DSM 797</strain>
    </source>
</reference>
<dbReference type="GO" id="GO:0005886">
    <property type="term" value="C:plasma membrane"/>
    <property type="evidence" value="ECO:0007669"/>
    <property type="project" value="UniProtKB-SubCell"/>
</dbReference>
<dbReference type="GO" id="GO:0015421">
    <property type="term" value="F:ABC-type oligopeptide transporter activity"/>
    <property type="evidence" value="ECO:0007669"/>
    <property type="project" value="TreeGrafter"/>
</dbReference>
<keyword evidence="9 10" id="KW-0472">Membrane</keyword>
<dbReference type="GO" id="GO:0005524">
    <property type="term" value="F:ATP binding"/>
    <property type="evidence" value="ECO:0007669"/>
    <property type="project" value="UniProtKB-KW"/>
</dbReference>
<feature type="transmembrane region" description="Helical" evidence="10">
    <location>
        <begin position="129"/>
        <end position="155"/>
    </location>
</feature>
<evidence type="ECO:0000256" key="2">
    <source>
        <dbReference type="ARBA" id="ARBA00022448"/>
    </source>
</evidence>
<dbReference type="Pfam" id="PF00664">
    <property type="entry name" value="ABC_membrane"/>
    <property type="match status" value="1"/>
</dbReference>
<dbReference type="InterPro" id="IPR003439">
    <property type="entry name" value="ABC_transporter-like_ATP-bd"/>
</dbReference>
<keyword evidence="7 13" id="KW-0067">ATP-binding</keyword>
<dbReference type="PANTHER" id="PTHR43394:SF1">
    <property type="entry name" value="ATP-BINDING CASSETTE SUB-FAMILY B MEMBER 10, MITOCHONDRIAL"/>
    <property type="match status" value="1"/>
</dbReference>
<sequence length="565" mass="63015">MKETINKLKWIYKKSKPGIVTLTVATIIGSILSAISVYNAMISKSLIDSAINKNLDSVIKWLVIMGSIMLSSILLSTLRSFLSTYSSNKILNELQKEYFSHLAYSEWMELSKFHSAGLMTRITSDTSTINNFICGTIPSIITSIIMLGISFFTLLKIEPNLAIFTIVILPIIGLINKLCSRRLKKFYKDIQDKNIEYTSFVQESLQNLMIVKTFCNEKKTINNLDRIQNQKLKLSLKQSLFTSLTGMLFSIGSSAAYFVVFCWGALSLVKGAITFGTMTALLQLFNKIEYPLSSLMGCYSPIISSLAATERLMEIESLALEKGTNNMNVLISNKPVIKLDNVSFGYKEDVNILKNISCTINPGETIAIVGPSGQGKTTLIRLLLSLIHPENGDIYLKNNNFKELLSKDHRNLISYIPQGNTLFSGTITENLLYGNKDATYEDILKACELSCSLDFINKLDEGFDTKIGEKGLGLSEGQAQRIAIARAFLRTKPILILDEATSALDEKTEVSVLESIKNLEHKPTCIIITHRPKALSICDRILRLDNGYLIEEDRNDIPKLEISLA</sequence>
<dbReference type="Proteomes" id="UP000199068">
    <property type="component" value="Unassembled WGS sequence"/>
</dbReference>
<evidence type="ECO:0000313" key="14">
    <source>
        <dbReference type="Proteomes" id="UP000199068"/>
    </source>
</evidence>
<protein>
    <submittedName>
        <fullName evidence="13">ATP-binding cassette, subfamily C</fullName>
    </submittedName>
</protein>
<evidence type="ECO:0000259" key="11">
    <source>
        <dbReference type="PROSITE" id="PS50893"/>
    </source>
</evidence>
<feature type="transmembrane region" description="Helical" evidence="10">
    <location>
        <begin position="240"/>
        <end position="259"/>
    </location>
</feature>
<dbReference type="SUPFAM" id="SSF52540">
    <property type="entry name" value="P-loop containing nucleoside triphosphate hydrolases"/>
    <property type="match status" value="1"/>
</dbReference>
<evidence type="ECO:0000256" key="6">
    <source>
        <dbReference type="ARBA" id="ARBA00022807"/>
    </source>
</evidence>
<keyword evidence="3" id="KW-1003">Cell membrane</keyword>
<dbReference type="STRING" id="1121325.SAMN04515677_101643"/>
<accession>A0A1G9JGQ4</accession>
<dbReference type="InterPro" id="IPR003593">
    <property type="entry name" value="AAA+_ATPase"/>
</dbReference>
<dbReference type="AlphaFoldDB" id="A0A1G9JGQ4"/>
<evidence type="ECO:0000256" key="8">
    <source>
        <dbReference type="ARBA" id="ARBA00022989"/>
    </source>
</evidence>
<dbReference type="Gene3D" id="1.20.1560.10">
    <property type="entry name" value="ABC transporter type 1, transmembrane domain"/>
    <property type="match status" value="1"/>
</dbReference>
<dbReference type="InterPro" id="IPR011527">
    <property type="entry name" value="ABC1_TM_dom"/>
</dbReference>
<dbReference type="PANTHER" id="PTHR43394">
    <property type="entry name" value="ATP-DEPENDENT PERMEASE MDL1, MITOCHONDRIAL"/>
    <property type="match status" value="1"/>
</dbReference>
<keyword evidence="2" id="KW-0813">Transport</keyword>
<dbReference type="EMBL" id="FNGW01000001">
    <property type="protein sequence ID" value="SDL36648.1"/>
    <property type="molecule type" value="Genomic_DNA"/>
</dbReference>
<dbReference type="InterPro" id="IPR027417">
    <property type="entry name" value="P-loop_NTPase"/>
</dbReference>
<comment type="subcellular location">
    <subcellularLocation>
        <location evidence="1">Cell membrane</location>
        <topology evidence="1">Multi-pass membrane protein</topology>
    </subcellularLocation>
</comment>
<keyword evidence="5" id="KW-0547">Nucleotide-binding</keyword>
<dbReference type="PROSITE" id="PS50893">
    <property type="entry name" value="ABC_TRANSPORTER_2"/>
    <property type="match status" value="1"/>
</dbReference>
<dbReference type="InterPro" id="IPR039421">
    <property type="entry name" value="Type_1_exporter"/>
</dbReference>
<evidence type="ECO:0000256" key="1">
    <source>
        <dbReference type="ARBA" id="ARBA00004651"/>
    </source>
</evidence>
<keyword evidence="14" id="KW-1185">Reference proteome</keyword>
<dbReference type="Pfam" id="PF00005">
    <property type="entry name" value="ABC_tran"/>
    <property type="match status" value="1"/>
</dbReference>
<keyword evidence="8 10" id="KW-1133">Transmembrane helix</keyword>
<feature type="domain" description="ABC transmembrane type-1" evidence="12">
    <location>
        <begin position="24"/>
        <end position="304"/>
    </location>
</feature>
<dbReference type="CDD" id="cd07346">
    <property type="entry name" value="ABC_6TM_exporters"/>
    <property type="match status" value="1"/>
</dbReference>
<feature type="transmembrane region" description="Helical" evidence="10">
    <location>
        <begin position="61"/>
        <end position="82"/>
    </location>
</feature>
<dbReference type="SUPFAM" id="SSF90123">
    <property type="entry name" value="ABC transporter transmembrane region"/>
    <property type="match status" value="1"/>
</dbReference>
<proteinExistence type="predicted"/>
<keyword evidence="4 10" id="KW-0812">Transmembrane</keyword>
<dbReference type="GO" id="GO:0016887">
    <property type="term" value="F:ATP hydrolysis activity"/>
    <property type="evidence" value="ECO:0007669"/>
    <property type="project" value="InterPro"/>
</dbReference>
<keyword evidence="6" id="KW-0788">Thiol protease</keyword>
<dbReference type="SMART" id="SM00382">
    <property type="entry name" value="AAA"/>
    <property type="match status" value="1"/>
</dbReference>
<gene>
    <name evidence="13" type="ORF">SAMN04515677_101643</name>
</gene>
<evidence type="ECO:0000256" key="7">
    <source>
        <dbReference type="ARBA" id="ARBA00022840"/>
    </source>
</evidence>
<evidence type="ECO:0000256" key="3">
    <source>
        <dbReference type="ARBA" id="ARBA00022475"/>
    </source>
</evidence>
<evidence type="ECO:0000256" key="4">
    <source>
        <dbReference type="ARBA" id="ARBA00022692"/>
    </source>
</evidence>
<dbReference type="GO" id="GO:0008234">
    <property type="term" value="F:cysteine-type peptidase activity"/>
    <property type="evidence" value="ECO:0007669"/>
    <property type="project" value="UniProtKB-KW"/>
</dbReference>
<evidence type="ECO:0000256" key="9">
    <source>
        <dbReference type="ARBA" id="ARBA00023136"/>
    </source>
</evidence>
<dbReference type="PROSITE" id="PS50929">
    <property type="entry name" value="ABC_TM1F"/>
    <property type="match status" value="1"/>
</dbReference>
<evidence type="ECO:0000256" key="10">
    <source>
        <dbReference type="SAM" id="Phobius"/>
    </source>
</evidence>
<dbReference type="Gene3D" id="3.40.50.300">
    <property type="entry name" value="P-loop containing nucleotide triphosphate hydrolases"/>
    <property type="match status" value="1"/>
</dbReference>
<dbReference type="InterPro" id="IPR036640">
    <property type="entry name" value="ABC1_TM_sf"/>
</dbReference>
<organism evidence="13 14">
    <name type="scientific">Romboutsia lituseburensis DSM 797</name>
    <dbReference type="NCBI Taxonomy" id="1121325"/>
    <lineage>
        <taxon>Bacteria</taxon>
        <taxon>Bacillati</taxon>
        <taxon>Bacillota</taxon>
        <taxon>Clostridia</taxon>
        <taxon>Peptostreptococcales</taxon>
        <taxon>Peptostreptococcaceae</taxon>
        <taxon>Romboutsia</taxon>
    </lineage>
</organism>
<feature type="transmembrane region" description="Helical" evidence="10">
    <location>
        <begin position="20"/>
        <end position="41"/>
    </location>
</feature>
<dbReference type="RefSeq" id="WP_170827924.1">
    <property type="nucleotide sequence ID" value="NZ_FNGW01000001.1"/>
</dbReference>
<evidence type="ECO:0000256" key="5">
    <source>
        <dbReference type="ARBA" id="ARBA00022741"/>
    </source>
</evidence>
<dbReference type="FunFam" id="3.40.50.300:FF:000299">
    <property type="entry name" value="ABC transporter ATP-binding protein/permease"/>
    <property type="match status" value="1"/>
</dbReference>